<feature type="transmembrane region" description="Helical" evidence="1">
    <location>
        <begin position="56"/>
        <end position="82"/>
    </location>
</feature>
<name>Q11DQ0_CHESB</name>
<dbReference type="OrthoDB" id="8098681at2"/>
<protein>
    <recommendedName>
        <fullName evidence="3">Transmembrane protein</fullName>
    </recommendedName>
</protein>
<dbReference type="AlphaFoldDB" id="Q11DQ0"/>
<evidence type="ECO:0000256" key="1">
    <source>
        <dbReference type="SAM" id="Phobius"/>
    </source>
</evidence>
<reference evidence="2" key="1">
    <citation type="submission" date="2006-06" db="EMBL/GenBank/DDBJ databases">
        <title>Complete sequence of chromosome of Chelativorans sp. BNC1.</title>
        <authorList>
            <consortium name="US DOE Joint Genome Institute"/>
            <person name="Copeland A."/>
            <person name="Lucas S."/>
            <person name="Lapidus A."/>
            <person name="Barry K."/>
            <person name="Detter J.C."/>
            <person name="Glavina del Rio T."/>
            <person name="Hammon N."/>
            <person name="Israni S."/>
            <person name="Dalin E."/>
            <person name="Tice H."/>
            <person name="Pitluck S."/>
            <person name="Chertkov O."/>
            <person name="Brettin T."/>
            <person name="Bruce D."/>
            <person name="Han C."/>
            <person name="Tapia R."/>
            <person name="Gilna P."/>
            <person name="Schmutz J."/>
            <person name="Larimer F."/>
            <person name="Land M."/>
            <person name="Hauser L."/>
            <person name="Kyrpides N."/>
            <person name="Mikhailova N."/>
            <person name="Richardson P."/>
        </authorList>
    </citation>
    <scope>NUCLEOTIDE SEQUENCE</scope>
    <source>
        <strain evidence="2">BNC1</strain>
    </source>
</reference>
<evidence type="ECO:0008006" key="3">
    <source>
        <dbReference type="Google" id="ProtNLM"/>
    </source>
</evidence>
<dbReference type="HOGENOM" id="CLU_1783421_0_0_5"/>
<feature type="transmembrane region" description="Helical" evidence="1">
    <location>
        <begin position="94"/>
        <end position="111"/>
    </location>
</feature>
<dbReference type="KEGG" id="mes:Meso_3103"/>
<evidence type="ECO:0000313" key="2">
    <source>
        <dbReference type="EMBL" id="ABG64475.1"/>
    </source>
</evidence>
<dbReference type="STRING" id="266779.Meso_3103"/>
<gene>
    <name evidence="2" type="ordered locus">Meso_3103</name>
</gene>
<keyword evidence="1" id="KW-0472">Membrane</keyword>
<accession>Q11DQ0</accession>
<keyword evidence="1" id="KW-0812">Transmembrane</keyword>
<sequence length="145" mass="15690" precursor="true">MFARLIALLATGEAAAVKRRIKTAAIFYLAAGFLGFLAVIFLVLAAYLAAATRWGAIATAVWFGLGLLVLSAVIFIAYRISARSRRRAEMSKRAESMMVGASALAMLPSLVGKKRNWVTAVMVLAGLGGYLAYTELMRRSRRAED</sequence>
<proteinExistence type="predicted"/>
<organism evidence="2">
    <name type="scientific">Chelativorans sp. (strain BNC1)</name>
    <dbReference type="NCBI Taxonomy" id="266779"/>
    <lineage>
        <taxon>Bacteria</taxon>
        <taxon>Pseudomonadati</taxon>
        <taxon>Pseudomonadota</taxon>
        <taxon>Alphaproteobacteria</taxon>
        <taxon>Hyphomicrobiales</taxon>
        <taxon>Phyllobacteriaceae</taxon>
        <taxon>Chelativorans</taxon>
    </lineage>
</organism>
<dbReference type="eggNOG" id="ENOG502ZRA4">
    <property type="taxonomic scope" value="Bacteria"/>
</dbReference>
<keyword evidence="1" id="KW-1133">Transmembrane helix</keyword>
<feature type="transmembrane region" description="Helical" evidence="1">
    <location>
        <begin position="26"/>
        <end position="50"/>
    </location>
</feature>
<feature type="transmembrane region" description="Helical" evidence="1">
    <location>
        <begin position="117"/>
        <end position="133"/>
    </location>
</feature>
<dbReference type="EMBL" id="CP000390">
    <property type="protein sequence ID" value="ABG64475.1"/>
    <property type="molecule type" value="Genomic_DNA"/>
</dbReference>